<dbReference type="Pfam" id="PF11306">
    <property type="entry name" value="DUF3108"/>
    <property type="match status" value="1"/>
</dbReference>
<gene>
    <name evidence="2" type="ORF">CNR27_13315</name>
</gene>
<feature type="chain" id="PRO_5013171749" description="DUF3108 domain-containing protein" evidence="1">
    <location>
        <begin position="48"/>
        <end position="264"/>
    </location>
</feature>
<proteinExistence type="predicted"/>
<evidence type="ECO:0000313" key="3">
    <source>
        <dbReference type="Proteomes" id="UP000218968"/>
    </source>
</evidence>
<dbReference type="InterPro" id="IPR021457">
    <property type="entry name" value="DUF3108"/>
</dbReference>
<feature type="signal peptide" evidence="1">
    <location>
        <begin position="1"/>
        <end position="47"/>
    </location>
</feature>
<keyword evidence="3" id="KW-1185">Reference proteome</keyword>
<organism evidence="2 3">
    <name type="scientific">Luteimonas chenhongjianii</name>
    <dbReference type="NCBI Taxonomy" id="2006110"/>
    <lineage>
        <taxon>Bacteria</taxon>
        <taxon>Pseudomonadati</taxon>
        <taxon>Pseudomonadota</taxon>
        <taxon>Gammaproteobacteria</taxon>
        <taxon>Lysobacterales</taxon>
        <taxon>Lysobacteraceae</taxon>
        <taxon>Luteimonas</taxon>
    </lineage>
</organism>
<evidence type="ECO:0008006" key="4">
    <source>
        <dbReference type="Google" id="ProtNLM"/>
    </source>
</evidence>
<protein>
    <recommendedName>
        <fullName evidence="4">DUF3108 domain-containing protein</fullName>
    </recommendedName>
</protein>
<name>A0A290XGU7_9GAMM</name>
<accession>A0A290XGU7</accession>
<dbReference type="KEGG" id="lum:CNR27_13315"/>
<dbReference type="Proteomes" id="UP000218968">
    <property type="component" value="Chromosome"/>
</dbReference>
<evidence type="ECO:0000313" key="2">
    <source>
        <dbReference type="EMBL" id="ATD68289.1"/>
    </source>
</evidence>
<dbReference type="EMBL" id="CP023406">
    <property type="protein sequence ID" value="ATD68289.1"/>
    <property type="molecule type" value="Genomic_DNA"/>
</dbReference>
<dbReference type="AlphaFoldDB" id="A0A290XGU7"/>
<keyword evidence="1" id="KW-0732">Signal</keyword>
<sequence>MSTAEWPLRRFSWQPQTGSHDGAPMRASLPLLLTSLMLALAPAVSHADDLQPFVATYDAWYQGKQAGTATMRLQPEGAQWRIDLGIRGNRGFAGILGLNLQQDTLFDVAAGIYRPLRQTTTRKAAVFFNRKIEGIYDWSRGVARWTGDLSKRRRDPVPLQPGDMSALLINLAVMRDAAPGAALNYRFVDGGRVRDYAYQAAAEPEILPVGEMSYSALRVSRTNGGNDEMIIWVAAGVPTPIRILQREDGEDAVDLRLVEYQGAP</sequence>
<reference evidence="3" key="1">
    <citation type="submission" date="2017-09" db="EMBL/GenBank/DDBJ databases">
        <title>Luteimonas liuhanmingii sp.nov., isolated from the intestinal contents of Tibetan Plateau Pika in Yushu, Qinghai Province, China.</title>
        <authorList>
            <person name="Gui Z."/>
        </authorList>
    </citation>
    <scope>NUCLEOTIDE SEQUENCE [LARGE SCALE GENOMIC DNA]</scope>
    <source>
        <strain evidence="3">100111</strain>
    </source>
</reference>
<evidence type="ECO:0000256" key="1">
    <source>
        <dbReference type="SAM" id="SignalP"/>
    </source>
</evidence>
<dbReference type="OrthoDB" id="6007799at2"/>